<sequence>ENLDSTDVAFSEKYKKDLKNITGLDPDICGTGGGLNFSGDFGGVSIAFDDKQFFSIDDSWKKVSIKNNIYYSEELLTYLVKDKKIFDKFLKDIKLHMIRRNIISGFMLTIDRWFYTIRKESDDIMVNLDNPNSMYWKKLRLLVEKMQLQFLSQHAQRSAVILKGSNLEYKTINKETSKKWTEEIDKRKNNMNENVRHVQYSLENLATPGHTHDEQALQKETEKTNESILLLSFL</sequence>
<dbReference type="AlphaFoldDB" id="A0A383DWY6"/>
<feature type="non-terminal residue" evidence="1">
    <location>
        <position position="234"/>
    </location>
</feature>
<protein>
    <submittedName>
        <fullName evidence="1">Uncharacterized protein</fullName>
    </submittedName>
</protein>
<reference evidence="1" key="1">
    <citation type="submission" date="2018-05" db="EMBL/GenBank/DDBJ databases">
        <authorList>
            <person name="Lanie J.A."/>
            <person name="Ng W.-L."/>
            <person name="Kazmierczak K.M."/>
            <person name="Andrzejewski T.M."/>
            <person name="Davidsen T.M."/>
            <person name="Wayne K.J."/>
            <person name="Tettelin H."/>
            <person name="Glass J.I."/>
            <person name="Rusch D."/>
            <person name="Podicherti R."/>
            <person name="Tsui H.-C.T."/>
            <person name="Winkler M.E."/>
        </authorList>
    </citation>
    <scope>NUCLEOTIDE SEQUENCE</scope>
</reference>
<evidence type="ECO:0000313" key="1">
    <source>
        <dbReference type="EMBL" id="SVE48763.1"/>
    </source>
</evidence>
<gene>
    <name evidence="1" type="ORF">METZ01_LOCUS501617</name>
</gene>
<proteinExistence type="predicted"/>
<organism evidence="1">
    <name type="scientific">marine metagenome</name>
    <dbReference type="NCBI Taxonomy" id="408172"/>
    <lineage>
        <taxon>unclassified sequences</taxon>
        <taxon>metagenomes</taxon>
        <taxon>ecological metagenomes</taxon>
    </lineage>
</organism>
<dbReference type="EMBL" id="UINC01220727">
    <property type="protein sequence ID" value="SVE48763.1"/>
    <property type="molecule type" value="Genomic_DNA"/>
</dbReference>
<accession>A0A383DWY6</accession>
<name>A0A383DWY6_9ZZZZ</name>
<feature type="non-terminal residue" evidence="1">
    <location>
        <position position="1"/>
    </location>
</feature>